<feature type="domain" description="D-alanyl-D-alanine carboxypeptidase-like core" evidence="1">
    <location>
        <begin position="26"/>
        <end position="182"/>
    </location>
</feature>
<evidence type="ECO:0000313" key="2">
    <source>
        <dbReference type="EMBL" id="NHO66497.1"/>
    </source>
</evidence>
<dbReference type="Gene3D" id="3.30.1380.10">
    <property type="match status" value="1"/>
</dbReference>
<name>A0A9E5K0P6_9GAMM</name>
<keyword evidence="3" id="KW-1185">Reference proteome</keyword>
<dbReference type="InterPro" id="IPR009045">
    <property type="entry name" value="Zn_M74/Hedgehog-like"/>
</dbReference>
<evidence type="ECO:0000259" key="1">
    <source>
        <dbReference type="Pfam" id="PF02557"/>
    </source>
</evidence>
<protein>
    <submittedName>
        <fullName evidence="2">M15 family metallopeptidase</fullName>
    </submittedName>
</protein>
<dbReference type="SUPFAM" id="SSF55166">
    <property type="entry name" value="Hedgehog/DD-peptidase"/>
    <property type="match status" value="1"/>
</dbReference>
<dbReference type="AlphaFoldDB" id="A0A9E5K0P6"/>
<dbReference type="PANTHER" id="PTHR34385:SF1">
    <property type="entry name" value="PEPTIDOGLYCAN L-ALANYL-D-GLUTAMATE ENDOPEPTIDASE CWLK"/>
    <property type="match status" value="1"/>
</dbReference>
<dbReference type="PANTHER" id="PTHR34385">
    <property type="entry name" value="D-ALANYL-D-ALANINE CARBOXYPEPTIDASE"/>
    <property type="match status" value="1"/>
</dbReference>
<dbReference type="EMBL" id="JAAONZ010000010">
    <property type="protein sequence ID" value="NHO66497.1"/>
    <property type="molecule type" value="Genomic_DNA"/>
</dbReference>
<gene>
    <name evidence="2" type="ORF">G8770_13190</name>
</gene>
<proteinExistence type="predicted"/>
<organism evidence="2 3">
    <name type="scientific">Pseudomaricurvus hydrocarbonicus</name>
    <dbReference type="NCBI Taxonomy" id="1470433"/>
    <lineage>
        <taxon>Bacteria</taxon>
        <taxon>Pseudomonadati</taxon>
        <taxon>Pseudomonadota</taxon>
        <taxon>Gammaproteobacteria</taxon>
        <taxon>Cellvibrionales</taxon>
        <taxon>Cellvibrionaceae</taxon>
        <taxon>Pseudomaricurvus</taxon>
    </lineage>
</organism>
<dbReference type="CDD" id="cd14847">
    <property type="entry name" value="DD-carboxypeptidase_like"/>
    <property type="match status" value="1"/>
</dbReference>
<dbReference type="InterPro" id="IPR003709">
    <property type="entry name" value="VanY-like_core_dom"/>
</dbReference>
<dbReference type="GO" id="GO:0006508">
    <property type="term" value="P:proteolysis"/>
    <property type="evidence" value="ECO:0007669"/>
    <property type="project" value="InterPro"/>
</dbReference>
<dbReference type="Proteomes" id="UP000787472">
    <property type="component" value="Unassembled WGS sequence"/>
</dbReference>
<dbReference type="InterPro" id="IPR052179">
    <property type="entry name" value="DD-CPase-like"/>
</dbReference>
<sequence length="233" mass="26427">MRHKRYTILTGQTESHLVTGWSGFLVHQEVLPALERLRDKAASAGFELAIASSFRGFDRQQVIWRDKVAGRRPVLAADGARLEPERLSREELLWSILRWSALPGTSRHHWGTDLDVYDAAAVDADYQLQLVPEEYADGGPFAAFRQWLDDAIAEGRSEGFFHPYDRDRGAVAPEPWHISYRPLADDLLSEFDFSVFEHLLHSGAWPLADEITPHAEEIYRRYVALELTDGAAS</sequence>
<dbReference type="GO" id="GO:0008233">
    <property type="term" value="F:peptidase activity"/>
    <property type="evidence" value="ECO:0007669"/>
    <property type="project" value="InterPro"/>
</dbReference>
<accession>A0A9E5K0P6</accession>
<dbReference type="RefSeq" id="WP_167187459.1">
    <property type="nucleotide sequence ID" value="NZ_JAAONZ010000010.1"/>
</dbReference>
<comment type="caution">
    <text evidence="2">The sequence shown here is derived from an EMBL/GenBank/DDBJ whole genome shotgun (WGS) entry which is preliminary data.</text>
</comment>
<reference evidence="2" key="1">
    <citation type="submission" date="2020-03" db="EMBL/GenBank/DDBJ databases">
        <authorList>
            <person name="Guo F."/>
        </authorList>
    </citation>
    <scope>NUCLEOTIDE SEQUENCE</scope>
    <source>
        <strain evidence="2">JCM 30134</strain>
    </source>
</reference>
<evidence type="ECO:0000313" key="3">
    <source>
        <dbReference type="Proteomes" id="UP000787472"/>
    </source>
</evidence>
<dbReference type="Pfam" id="PF02557">
    <property type="entry name" value="VanY"/>
    <property type="match status" value="1"/>
</dbReference>